<name>A0A917EGP8_9RHOB</name>
<feature type="compositionally biased region" description="Acidic residues" evidence="1">
    <location>
        <begin position="68"/>
        <end position="88"/>
    </location>
</feature>
<dbReference type="InterPro" id="IPR027275">
    <property type="entry name" value="PRC-brl_dom"/>
</dbReference>
<feature type="region of interest" description="Disordered" evidence="1">
    <location>
        <begin position="27"/>
        <end position="116"/>
    </location>
</feature>
<gene>
    <name evidence="4" type="ORF">GCM10011360_31020</name>
</gene>
<feature type="signal peptide" evidence="2">
    <location>
        <begin position="1"/>
        <end position="26"/>
    </location>
</feature>
<evidence type="ECO:0000313" key="5">
    <source>
        <dbReference type="Proteomes" id="UP000612855"/>
    </source>
</evidence>
<sequence>MKTLLQTASRGAMIALIAATPVVAFAQSEGAAEQPKVEQTDPAATDAAPMTDSTSTDTATDSTAPTDESSDVATDEAAPTDESSDVATDETAPVTDEGSDVATDSMAPADDGTNMAADSDAVIGEDEQLAAEEPAKPVEGQITMQDADTVLAEDLLGATVYNGADENVGDINDLIIGLDGKVEGVVIGVGGFLGMGEREVAVEMASLQVIDNDGSPRLVTSATRTDLENAQEFVSAADQKAEADRASMQSSGDTMGGISGGTTQPIE</sequence>
<evidence type="ECO:0000256" key="1">
    <source>
        <dbReference type="SAM" id="MobiDB-lite"/>
    </source>
</evidence>
<dbReference type="Pfam" id="PF05239">
    <property type="entry name" value="PRC"/>
    <property type="match status" value="1"/>
</dbReference>
<dbReference type="SUPFAM" id="SSF50346">
    <property type="entry name" value="PRC-barrel domain"/>
    <property type="match status" value="1"/>
</dbReference>
<dbReference type="Proteomes" id="UP000612855">
    <property type="component" value="Unassembled WGS sequence"/>
</dbReference>
<reference evidence="5" key="1">
    <citation type="journal article" date="2019" name="Int. J. Syst. Evol. Microbiol.">
        <title>The Global Catalogue of Microorganisms (GCM) 10K type strain sequencing project: providing services to taxonomists for standard genome sequencing and annotation.</title>
        <authorList>
            <consortium name="The Broad Institute Genomics Platform"/>
            <consortium name="The Broad Institute Genome Sequencing Center for Infectious Disease"/>
            <person name="Wu L."/>
            <person name="Ma J."/>
        </authorList>
    </citation>
    <scope>NUCLEOTIDE SEQUENCE [LARGE SCALE GENOMIC DNA]</scope>
    <source>
        <strain evidence="5">CGMCC 1.12664</strain>
    </source>
</reference>
<evidence type="ECO:0000256" key="2">
    <source>
        <dbReference type="SAM" id="SignalP"/>
    </source>
</evidence>
<evidence type="ECO:0000259" key="3">
    <source>
        <dbReference type="Pfam" id="PF05239"/>
    </source>
</evidence>
<dbReference type="PANTHER" id="PTHR36505:SF1">
    <property type="entry name" value="BLR1072 PROTEIN"/>
    <property type="match status" value="1"/>
</dbReference>
<dbReference type="RefSeq" id="WP_188478746.1">
    <property type="nucleotide sequence ID" value="NZ_BMFJ01000002.1"/>
</dbReference>
<protein>
    <recommendedName>
        <fullName evidence="3">PRC-barrel domain-containing protein</fullName>
    </recommendedName>
</protein>
<dbReference type="AlphaFoldDB" id="A0A917EGP8"/>
<keyword evidence="5" id="KW-1185">Reference proteome</keyword>
<feature type="compositionally biased region" description="Low complexity" evidence="1">
    <location>
        <begin position="40"/>
        <end position="67"/>
    </location>
</feature>
<feature type="region of interest" description="Disordered" evidence="1">
    <location>
        <begin position="235"/>
        <end position="267"/>
    </location>
</feature>
<feature type="chain" id="PRO_5037828050" description="PRC-barrel domain-containing protein" evidence="2">
    <location>
        <begin position="27"/>
        <end position="267"/>
    </location>
</feature>
<feature type="domain" description="PRC-barrel" evidence="3">
    <location>
        <begin position="149"/>
        <end position="212"/>
    </location>
</feature>
<dbReference type="InterPro" id="IPR011033">
    <property type="entry name" value="PRC_barrel-like_sf"/>
</dbReference>
<dbReference type="Gene3D" id="2.30.30.240">
    <property type="entry name" value="PRC-barrel domain"/>
    <property type="match status" value="1"/>
</dbReference>
<dbReference type="EMBL" id="BMFJ01000002">
    <property type="protein sequence ID" value="GGE41352.1"/>
    <property type="molecule type" value="Genomic_DNA"/>
</dbReference>
<proteinExistence type="predicted"/>
<evidence type="ECO:0000313" key="4">
    <source>
        <dbReference type="EMBL" id="GGE41352.1"/>
    </source>
</evidence>
<dbReference type="PANTHER" id="PTHR36505">
    <property type="entry name" value="BLR1072 PROTEIN"/>
    <property type="match status" value="1"/>
</dbReference>
<comment type="caution">
    <text evidence="4">The sequence shown here is derived from an EMBL/GenBank/DDBJ whole genome shotgun (WGS) entry which is preliminary data.</text>
</comment>
<accession>A0A917EGP8</accession>
<keyword evidence="2" id="KW-0732">Signal</keyword>
<organism evidence="4 5">
    <name type="scientific">Primorskyibacter flagellatus</name>
    <dbReference type="NCBI Taxonomy" id="1387277"/>
    <lineage>
        <taxon>Bacteria</taxon>
        <taxon>Pseudomonadati</taxon>
        <taxon>Pseudomonadota</taxon>
        <taxon>Alphaproteobacteria</taxon>
        <taxon>Rhodobacterales</taxon>
        <taxon>Roseobacteraceae</taxon>
        <taxon>Primorskyibacter</taxon>
    </lineage>
</organism>